<feature type="region of interest" description="Disordered" evidence="1">
    <location>
        <begin position="57"/>
        <end position="86"/>
    </location>
</feature>
<feature type="signal peptide" evidence="2">
    <location>
        <begin position="1"/>
        <end position="29"/>
    </location>
</feature>
<dbReference type="PANTHER" id="PTHR34663:SF8">
    <property type="entry name" value="PROTEIN, PUTATIVE-RELATED"/>
    <property type="match status" value="1"/>
</dbReference>
<dbReference type="EMBL" id="JAYMYR010000006">
    <property type="protein sequence ID" value="KAK7357651.1"/>
    <property type="molecule type" value="Genomic_DNA"/>
</dbReference>
<evidence type="ECO:0008006" key="5">
    <source>
        <dbReference type="Google" id="ProtNLM"/>
    </source>
</evidence>
<evidence type="ECO:0000256" key="2">
    <source>
        <dbReference type="SAM" id="SignalP"/>
    </source>
</evidence>
<evidence type="ECO:0000313" key="3">
    <source>
        <dbReference type="EMBL" id="KAK7357651.1"/>
    </source>
</evidence>
<dbReference type="GO" id="GO:0050793">
    <property type="term" value="P:regulation of developmental process"/>
    <property type="evidence" value="ECO:0007669"/>
    <property type="project" value="InterPro"/>
</dbReference>
<dbReference type="AlphaFoldDB" id="A0AAN9R3P9"/>
<dbReference type="PANTHER" id="PTHR34663">
    <property type="entry name" value="OS06G0637400 PROTEIN"/>
    <property type="match status" value="1"/>
</dbReference>
<sequence>MNTRIKSVSFLILVLLAFLCTSLLDVSESRPLPIYPPSKDGVIREVNGVFRTLKSSGPSAGIGHKPNKLENVGGMKVSGPSPGQGH</sequence>
<dbReference type="InterPro" id="IPR044700">
    <property type="entry name" value="PIP2/PIPL1"/>
</dbReference>
<reference evidence="3 4" key="1">
    <citation type="submission" date="2024-01" db="EMBL/GenBank/DDBJ databases">
        <title>The genomes of 5 underutilized Papilionoideae crops provide insights into root nodulation and disease resistanc.</title>
        <authorList>
            <person name="Jiang F."/>
        </authorList>
    </citation>
    <scope>NUCLEOTIDE SEQUENCE [LARGE SCALE GENOMIC DNA]</scope>
    <source>
        <strain evidence="3">JINMINGXINNONG_FW02</strain>
        <tissue evidence="3">Leaves</tissue>
    </source>
</reference>
<keyword evidence="2" id="KW-0732">Signal</keyword>
<protein>
    <recommendedName>
        <fullName evidence="5">Transmembrane protein</fullName>
    </recommendedName>
</protein>
<proteinExistence type="predicted"/>
<evidence type="ECO:0000256" key="1">
    <source>
        <dbReference type="SAM" id="MobiDB-lite"/>
    </source>
</evidence>
<feature type="chain" id="PRO_5042955850" description="Transmembrane protein" evidence="2">
    <location>
        <begin position="30"/>
        <end position="86"/>
    </location>
</feature>
<dbReference type="GO" id="GO:0045087">
    <property type="term" value="P:innate immune response"/>
    <property type="evidence" value="ECO:0007669"/>
    <property type="project" value="InterPro"/>
</dbReference>
<evidence type="ECO:0000313" key="4">
    <source>
        <dbReference type="Proteomes" id="UP001374584"/>
    </source>
</evidence>
<gene>
    <name evidence="3" type="ORF">VNO80_16946</name>
</gene>
<name>A0AAN9R3P9_PHACN</name>
<organism evidence="3 4">
    <name type="scientific">Phaseolus coccineus</name>
    <name type="common">Scarlet runner bean</name>
    <name type="synonym">Phaseolus multiflorus</name>
    <dbReference type="NCBI Taxonomy" id="3886"/>
    <lineage>
        <taxon>Eukaryota</taxon>
        <taxon>Viridiplantae</taxon>
        <taxon>Streptophyta</taxon>
        <taxon>Embryophyta</taxon>
        <taxon>Tracheophyta</taxon>
        <taxon>Spermatophyta</taxon>
        <taxon>Magnoliopsida</taxon>
        <taxon>eudicotyledons</taxon>
        <taxon>Gunneridae</taxon>
        <taxon>Pentapetalae</taxon>
        <taxon>rosids</taxon>
        <taxon>fabids</taxon>
        <taxon>Fabales</taxon>
        <taxon>Fabaceae</taxon>
        <taxon>Papilionoideae</taxon>
        <taxon>50 kb inversion clade</taxon>
        <taxon>NPAAA clade</taxon>
        <taxon>indigoferoid/millettioid clade</taxon>
        <taxon>Phaseoleae</taxon>
        <taxon>Phaseolus</taxon>
    </lineage>
</organism>
<accession>A0AAN9R3P9</accession>
<keyword evidence="4" id="KW-1185">Reference proteome</keyword>
<dbReference type="Proteomes" id="UP001374584">
    <property type="component" value="Unassembled WGS sequence"/>
</dbReference>
<comment type="caution">
    <text evidence="3">The sequence shown here is derived from an EMBL/GenBank/DDBJ whole genome shotgun (WGS) entry which is preliminary data.</text>
</comment>